<sequence>MKLIADSGSTKTNWALYQGTSCRIFKTEGINLHFMSEEKVGEILNSVKLHFCEAISSIHFYGAGVSNIDKVKVMSGYLNKYIDNSAEVHAFSDFLGACRALFGKEEGVVSILGTGASTGVYNGVDIIQSVPSLGFWLGDEGSGSDLGKRLIKAYLRDELPLELKTKFEEEYGSFGREHIFEIMATEKPNAYFATFVPFLKSNLDEEWASHLVSRAFDEFVKHNLLKYDVEGNLKFGFVGSVAFYFQDLLKATLAKYFDNDVITLQNPMQGLIDFHVTNVQ</sequence>
<dbReference type="RefSeq" id="WP_111373344.1">
    <property type="nucleotide sequence ID" value="NZ_CP029480.1"/>
</dbReference>
<dbReference type="Proteomes" id="UP000249873">
    <property type="component" value="Chromosome"/>
</dbReference>
<dbReference type="InterPro" id="IPR043129">
    <property type="entry name" value="ATPase_NBD"/>
</dbReference>
<gene>
    <name evidence="1" type="ORF">DJ013_18115</name>
</gene>
<dbReference type="AlphaFoldDB" id="A0A2Z4GF92"/>
<evidence type="ECO:0000313" key="1">
    <source>
        <dbReference type="EMBL" id="AWV99976.1"/>
    </source>
</evidence>
<evidence type="ECO:0008006" key="3">
    <source>
        <dbReference type="Google" id="ProtNLM"/>
    </source>
</evidence>
<evidence type="ECO:0000313" key="2">
    <source>
        <dbReference type="Proteomes" id="UP000249873"/>
    </source>
</evidence>
<dbReference type="OrthoDB" id="871343at2"/>
<dbReference type="CDD" id="cd24079">
    <property type="entry name" value="ASKHA_NBD_PG1100-like"/>
    <property type="match status" value="1"/>
</dbReference>
<proteinExistence type="predicted"/>
<accession>A0A2Z4GF92</accession>
<dbReference type="Gene3D" id="1.10.720.160">
    <property type="match status" value="1"/>
</dbReference>
<dbReference type="EMBL" id="CP029480">
    <property type="protein sequence ID" value="AWV99976.1"/>
    <property type="molecule type" value="Genomic_DNA"/>
</dbReference>
<dbReference type="Gene3D" id="3.30.420.40">
    <property type="match status" value="2"/>
</dbReference>
<organism evidence="1 2">
    <name type="scientific">Arcticibacterium luteifluviistationis</name>
    <dbReference type="NCBI Taxonomy" id="1784714"/>
    <lineage>
        <taxon>Bacteria</taxon>
        <taxon>Pseudomonadati</taxon>
        <taxon>Bacteroidota</taxon>
        <taxon>Cytophagia</taxon>
        <taxon>Cytophagales</taxon>
        <taxon>Leadbetterellaceae</taxon>
        <taxon>Arcticibacterium</taxon>
    </lineage>
</organism>
<dbReference type="SUPFAM" id="SSF53067">
    <property type="entry name" value="Actin-like ATPase domain"/>
    <property type="match status" value="2"/>
</dbReference>
<name>A0A2Z4GF92_9BACT</name>
<protein>
    <recommendedName>
        <fullName evidence="3">N-acetylglucosamine kinase</fullName>
    </recommendedName>
</protein>
<reference evidence="1 2" key="1">
    <citation type="submission" date="2018-05" db="EMBL/GenBank/DDBJ databases">
        <title>Complete genome sequence of Arcticibacterium luteifluviistationis SM1504T, a cytophagaceae bacterium isolated from Arctic surface seawater.</title>
        <authorList>
            <person name="Li Y."/>
            <person name="Qin Q.-L."/>
        </authorList>
    </citation>
    <scope>NUCLEOTIDE SEQUENCE [LARGE SCALE GENOMIC DNA]</scope>
    <source>
        <strain evidence="1 2">SM1504</strain>
    </source>
</reference>
<dbReference type="KEGG" id="als:DJ013_18115"/>
<keyword evidence="2" id="KW-1185">Reference proteome</keyword>